<dbReference type="InterPro" id="IPR029044">
    <property type="entry name" value="Nucleotide-diphossugar_trans"/>
</dbReference>
<dbReference type="AlphaFoldDB" id="A0A1H4GKM2"/>
<sequence>MKHCKTYDVVSKIIKMQTLFPTHPHYALKATIIVPVKNEEVNLYGMLDALRLQVDAAGNEICNDLYEVLLLANNCTDHSFPLAAAYKLMHPGFNLQVAEIRLDKEQAHIGTVRRLLMDEAYQRFQLLGRPEELLYPQMEIQG</sequence>
<accession>A0A1H4GKM2</accession>
<dbReference type="Proteomes" id="UP000198850">
    <property type="component" value="Unassembled WGS sequence"/>
</dbReference>
<evidence type="ECO:0000313" key="2">
    <source>
        <dbReference type="Proteomes" id="UP000198850"/>
    </source>
</evidence>
<reference evidence="1 2" key="1">
    <citation type="submission" date="2016-10" db="EMBL/GenBank/DDBJ databases">
        <authorList>
            <person name="de Groot N.N."/>
        </authorList>
    </citation>
    <scope>NUCLEOTIDE SEQUENCE [LARGE SCALE GENOMIC DNA]</scope>
    <source>
        <strain evidence="1 2">DSM 19033</strain>
    </source>
</reference>
<proteinExistence type="predicted"/>
<evidence type="ECO:0000313" key="1">
    <source>
        <dbReference type="EMBL" id="SEB09851.1"/>
    </source>
</evidence>
<name>A0A1H4GKM2_9SPHI</name>
<dbReference type="SUPFAM" id="SSF53448">
    <property type="entry name" value="Nucleotide-diphospho-sugar transferases"/>
    <property type="match status" value="1"/>
</dbReference>
<organism evidence="1 2">
    <name type="scientific">Pedobacter hartonius</name>
    <dbReference type="NCBI Taxonomy" id="425514"/>
    <lineage>
        <taxon>Bacteria</taxon>
        <taxon>Pseudomonadati</taxon>
        <taxon>Bacteroidota</taxon>
        <taxon>Sphingobacteriia</taxon>
        <taxon>Sphingobacteriales</taxon>
        <taxon>Sphingobacteriaceae</taxon>
        <taxon>Pedobacter</taxon>
    </lineage>
</organism>
<protein>
    <submittedName>
        <fullName evidence="1">Uncharacterized protein</fullName>
    </submittedName>
</protein>
<gene>
    <name evidence="1" type="ORF">SAMN05443550_110129</name>
</gene>
<dbReference type="STRING" id="425514.SAMN05443550_110129"/>
<keyword evidence="2" id="KW-1185">Reference proteome</keyword>
<dbReference type="EMBL" id="FNRA01000010">
    <property type="protein sequence ID" value="SEB09851.1"/>
    <property type="molecule type" value="Genomic_DNA"/>
</dbReference>